<reference evidence="2 3" key="1">
    <citation type="submission" date="2020-06" db="EMBL/GenBank/DDBJ databases">
        <title>Nonomuraea sp. SMC257, a novel actinomycete isolated from soil.</title>
        <authorList>
            <person name="Chanama M."/>
        </authorList>
    </citation>
    <scope>NUCLEOTIDE SEQUENCE [LARGE SCALE GENOMIC DNA]</scope>
    <source>
        <strain evidence="2 3">SMC257</strain>
    </source>
</reference>
<protein>
    <submittedName>
        <fullName evidence="2">Uncharacterized protein</fullName>
    </submittedName>
</protein>
<dbReference type="EMBL" id="JABWGN010000004">
    <property type="protein sequence ID" value="NUW32094.1"/>
    <property type="molecule type" value="Genomic_DNA"/>
</dbReference>
<comment type="caution">
    <text evidence="2">The sequence shown here is derived from an EMBL/GenBank/DDBJ whole genome shotgun (WGS) entry which is preliminary data.</text>
</comment>
<dbReference type="Proteomes" id="UP000586042">
    <property type="component" value="Unassembled WGS sequence"/>
</dbReference>
<proteinExistence type="predicted"/>
<feature type="compositionally biased region" description="Basic and acidic residues" evidence="1">
    <location>
        <begin position="1"/>
        <end position="15"/>
    </location>
</feature>
<dbReference type="RefSeq" id="WP_175589529.1">
    <property type="nucleotide sequence ID" value="NZ_JABWGN010000004.1"/>
</dbReference>
<feature type="region of interest" description="Disordered" evidence="1">
    <location>
        <begin position="1"/>
        <end position="33"/>
    </location>
</feature>
<evidence type="ECO:0000313" key="3">
    <source>
        <dbReference type="Proteomes" id="UP000586042"/>
    </source>
</evidence>
<organism evidence="2 3">
    <name type="scientific">Nonomuraea montanisoli</name>
    <dbReference type="NCBI Taxonomy" id="2741721"/>
    <lineage>
        <taxon>Bacteria</taxon>
        <taxon>Bacillati</taxon>
        <taxon>Actinomycetota</taxon>
        <taxon>Actinomycetes</taxon>
        <taxon>Streptosporangiales</taxon>
        <taxon>Streptosporangiaceae</taxon>
        <taxon>Nonomuraea</taxon>
    </lineage>
</organism>
<evidence type="ECO:0000313" key="2">
    <source>
        <dbReference type="EMBL" id="NUW32094.1"/>
    </source>
</evidence>
<accession>A0A7Y6I7Z5</accession>
<sequence>MESDEGLKRCPDCGEAKALPEFGRDGNNGPGHFDDTAMVLEPAAHSLAGEGVWPEFVVPPQASPADEAAPTRTYRLSRRYGLWHEDVRDDAAVVRHEDVRGDAAVVRRAPACGEAAVSAEEHVGEALPAEGGARPERGDERARSAFYSRAVRV</sequence>
<keyword evidence="3" id="KW-1185">Reference proteome</keyword>
<evidence type="ECO:0000256" key="1">
    <source>
        <dbReference type="SAM" id="MobiDB-lite"/>
    </source>
</evidence>
<name>A0A7Y6I7Z5_9ACTN</name>
<dbReference type="AlphaFoldDB" id="A0A7Y6I7Z5"/>
<gene>
    <name evidence="2" type="ORF">HTZ77_11715</name>
</gene>